<organism evidence="3 4">
    <name type="scientific">Diaphorina citri</name>
    <name type="common">Asian citrus psyllid</name>
    <dbReference type="NCBI Taxonomy" id="121845"/>
    <lineage>
        <taxon>Eukaryota</taxon>
        <taxon>Metazoa</taxon>
        <taxon>Ecdysozoa</taxon>
        <taxon>Arthropoda</taxon>
        <taxon>Hexapoda</taxon>
        <taxon>Insecta</taxon>
        <taxon>Pterygota</taxon>
        <taxon>Neoptera</taxon>
        <taxon>Paraneoptera</taxon>
        <taxon>Hemiptera</taxon>
        <taxon>Sternorrhyncha</taxon>
        <taxon>Psylloidea</taxon>
        <taxon>Psyllidae</taxon>
        <taxon>Diaphorininae</taxon>
        <taxon>Diaphorina</taxon>
    </lineage>
</organism>
<feature type="chain" id="PRO_5017966192" evidence="2">
    <location>
        <begin position="25"/>
        <end position="335"/>
    </location>
</feature>
<gene>
    <name evidence="4" type="primary">LOC103519312</name>
</gene>
<sequence>MISSLFYNLGRCFLSFLTVQVCFNCFSCVDNFGVSSLNFMPPVLQSYGVLNANNDSLQFFKDPSYQPFPDGGNGGSPSLKNIQQSIMQRLGNLGSYGTMMDGSGGAVESGYGSGGGVSVVGGDNSRLLLGLREIESFPRQKQRFGLPLQALKCKNSNFLYDNPAWTVSKVEETPCGIQTAPNPGVKKGLLDRDVINNNDITRNENENMYNANRETTGVQISMADENERKVDHLHEISSSTDDKIAHMNRMIESATHGHENENMYNANSKTTGVQISMADENERKVDHLYEISSSTDDKIAHMNLMIESATHGHGIERNRHDNEGSKQGNDKICTR</sequence>
<proteinExistence type="predicted"/>
<dbReference type="RefSeq" id="XP_008482615.2">
    <property type="nucleotide sequence ID" value="XM_008484393.2"/>
</dbReference>
<dbReference type="Proteomes" id="UP000079169">
    <property type="component" value="Unplaced"/>
</dbReference>
<evidence type="ECO:0000256" key="2">
    <source>
        <dbReference type="SAM" id="SignalP"/>
    </source>
</evidence>
<keyword evidence="3" id="KW-1185">Reference proteome</keyword>
<dbReference type="PaxDb" id="121845-A0A1S3DIZ0"/>
<evidence type="ECO:0000313" key="3">
    <source>
        <dbReference type="Proteomes" id="UP000079169"/>
    </source>
</evidence>
<dbReference type="GeneID" id="103519312"/>
<feature type="region of interest" description="Disordered" evidence="1">
    <location>
        <begin position="311"/>
        <end position="335"/>
    </location>
</feature>
<dbReference type="AlphaFoldDB" id="A0A1S3DIZ0"/>
<evidence type="ECO:0000313" key="4">
    <source>
        <dbReference type="RefSeq" id="XP_008482615.2"/>
    </source>
</evidence>
<accession>A0A1S3DIZ0</accession>
<name>A0A1S3DIZ0_DIACI</name>
<reference evidence="4" key="1">
    <citation type="submission" date="2025-08" db="UniProtKB">
        <authorList>
            <consortium name="RefSeq"/>
        </authorList>
    </citation>
    <scope>IDENTIFICATION</scope>
</reference>
<dbReference type="KEGG" id="dci:103519312"/>
<feature type="signal peptide" evidence="2">
    <location>
        <begin position="1"/>
        <end position="24"/>
    </location>
</feature>
<keyword evidence="2" id="KW-0732">Signal</keyword>
<evidence type="ECO:0000256" key="1">
    <source>
        <dbReference type="SAM" id="MobiDB-lite"/>
    </source>
</evidence>
<feature type="compositionally biased region" description="Basic and acidic residues" evidence="1">
    <location>
        <begin position="313"/>
        <end position="335"/>
    </location>
</feature>
<protein>
    <submittedName>
        <fullName evidence="4">Uncharacterized protein LOC103519312 isoform X1</fullName>
    </submittedName>
</protein>